<evidence type="ECO:0000259" key="1">
    <source>
        <dbReference type="SMART" id="SM00849"/>
    </source>
</evidence>
<name>A0ABW4GYH6_9ACTN</name>
<evidence type="ECO:0000313" key="2">
    <source>
        <dbReference type="EMBL" id="MFD1547231.1"/>
    </source>
</evidence>
<dbReference type="InterPro" id="IPR001279">
    <property type="entry name" value="Metallo-B-lactamas"/>
</dbReference>
<gene>
    <name evidence="2" type="ORF">ACFSJ0_60070</name>
</gene>
<dbReference type="EMBL" id="JBHUCM010000072">
    <property type="protein sequence ID" value="MFD1547231.1"/>
    <property type="molecule type" value="Genomic_DNA"/>
</dbReference>
<dbReference type="PANTHER" id="PTHR42951">
    <property type="entry name" value="METALLO-BETA-LACTAMASE DOMAIN-CONTAINING"/>
    <property type="match status" value="1"/>
</dbReference>
<proteinExistence type="predicted"/>
<keyword evidence="3" id="KW-1185">Reference proteome</keyword>
<dbReference type="SMART" id="SM00849">
    <property type="entry name" value="Lactamase_B"/>
    <property type="match status" value="1"/>
</dbReference>
<dbReference type="RefSeq" id="WP_219532586.1">
    <property type="nucleotide sequence ID" value="NZ_JAHKRM010000014.1"/>
</dbReference>
<dbReference type="Pfam" id="PF00753">
    <property type="entry name" value="Lactamase_B"/>
    <property type="match status" value="1"/>
</dbReference>
<dbReference type="Proteomes" id="UP001597097">
    <property type="component" value="Unassembled WGS sequence"/>
</dbReference>
<dbReference type="CDD" id="cd16282">
    <property type="entry name" value="metallo-hydrolase-like_MBL-fold"/>
    <property type="match status" value="1"/>
</dbReference>
<dbReference type="PANTHER" id="PTHR42951:SF18">
    <property type="entry name" value="METALLO-HYDROLASE MJ0296-RELATED"/>
    <property type="match status" value="1"/>
</dbReference>
<accession>A0ABW4GYH6</accession>
<feature type="domain" description="Metallo-beta-lactamase" evidence="1">
    <location>
        <begin position="35"/>
        <end position="218"/>
    </location>
</feature>
<protein>
    <submittedName>
        <fullName evidence="2">MBL fold metallo-hydrolase</fullName>
    </submittedName>
</protein>
<reference evidence="3" key="1">
    <citation type="journal article" date="2019" name="Int. J. Syst. Evol. Microbiol.">
        <title>The Global Catalogue of Microorganisms (GCM) 10K type strain sequencing project: providing services to taxonomists for standard genome sequencing and annotation.</title>
        <authorList>
            <consortium name="The Broad Institute Genomics Platform"/>
            <consortium name="The Broad Institute Genome Sequencing Center for Infectious Disease"/>
            <person name="Wu L."/>
            <person name="Ma J."/>
        </authorList>
    </citation>
    <scope>NUCLEOTIDE SEQUENCE [LARGE SCALE GENOMIC DNA]</scope>
    <source>
        <strain evidence="3">CGMCC 1.15399</strain>
    </source>
</reference>
<sequence length="314" mass="34558">MSASHHDDRSLPPPRLEEVSSGIYAYIQPDGSWWINNTGFLAGRRGVISIDACSTERRTRTYRRAIAEVTARPITTLINTHHHGDHTFGNYLFPEATIVAHERTRELILAEGIPEYRTFAWSPDVEWGHLEAVAPFLTYSDRVTVYSDDLRCEVRHVGFAAHTTNDSYVWIPERRLLFAGDLAFNGGTPFVLMGSVTGGIEALDQLKELGAETVVPGHGDVCGPEVFDQVRGYLEFVLVTAERGKAAGLTPLEAARETDLGEWGELLDAERIVGNLHRAYAELDGLPRGGQIDLVAAITDMITFNGGKPLSCLA</sequence>
<organism evidence="2 3">
    <name type="scientific">Nonomuraea guangzhouensis</name>
    <dbReference type="NCBI Taxonomy" id="1291555"/>
    <lineage>
        <taxon>Bacteria</taxon>
        <taxon>Bacillati</taxon>
        <taxon>Actinomycetota</taxon>
        <taxon>Actinomycetes</taxon>
        <taxon>Streptosporangiales</taxon>
        <taxon>Streptosporangiaceae</taxon>
        <taxon>Nonomuraea</taxon>
    </lineage>
</organism>
<comment type="caution">
    <text evidence="2">The sequence shown here is derived from an EMBL/GenBank/DDBJ whole genome shotgun (WGS) entry which is preliminary data.</text>
</comment>
<evidence type="ECO:0000313" key="3">
    <source>
        <dbReference type="Proteomes" id="UP001597097"/>
    </source>
</evidence>
<dbReference type="InterPro" id="IPR050855">
    <property type="entry name" value="NDM-1-like"/>
</dbReference>